<evidence type="ECO:0000313" key="2">
    <source>
        <dbReference type="Proteomes" id="UP000735302"/>
    </source>
</evidence>
<dbReference type="Proteomes" id="UP000735302">
    <property type="component" value="Unassembled WGS sequence"/>
</dbReference>
<dbReference type="PANTHER" id="PTHR46888">
    <property type="entry name" value="ZINC KNUCKLE DOMAINCONTAINING PROTEIN-RELATED"/>
    <property type="match status" value="1"/>
</dbReference>
<dbReference type="SUPFAM" id="SSF56672">
    <property type="entry name" value="DNA/RNA polymerases"/>
    <property type="match status" value="1"/>
</dbReference>
<dbReference type="EMBL" id="BLXT01005987">
    <property type="protein sequence ID" value="GFO27987.1"/>
    <property type="molecule type" value="Genomic_DNA"/>
</dbReference>
<accession>A0AAV4C903</accession>
<sequence>MQAKVNKWPEEQWFMCLSNLLSGEALEVLHALSPDQCTYGGHLKASLLKRFKFTEEGFRERFRSSVPRSGQDFETDSDGRRFIALYGLFTPLELMEFNFMPFGLCTAAPTFQNALRKAVGHLPHVASYFHDILIHNASWEDHLLDLEATLQALRQHNLTGKPSKVFVGYYRIPGTHR</sequence>
<name>A0AAV4C903_9GAST</name>
<dbReference type="InterPro" id="IPR043502">
    <property type="entry name" value="DNA/RNA_pol_sf"/>
</dbReference>
<protein>
    <submittedName>
        <fullName evidence="1">Craniofacial development protein 2-like</fullName>
    </submittedName>
</protein>
<dbReference type="PANTHER" id="PTHR46888:SF1">
    <property type="entry name" value="RIBONUCLEASE H"/>
    <property type="match status" value="1"/>
</dbReference>
<reference evidence="1 2" key="1">
    <citation type="journal article" date="2021" name="Elife">
        <title>Chloroplast acquisition without the gene transfer in kleptoplastic sea slugs, Plakobranchus ocellatus.</title>
        <authorList>
            <person name="Maeda T."/>
            <person name="Takahashi S."/>
            <person name="Yoshida T."/>
            <person name="Shimamura S."/>
            <person name="Takaki Y."/>
            <person name="Nagai Y."/>
            <person name="Toyoda A."/>
            <person name="Suzuki Y."/>
            <person name="Arimoto A."/>
            <person name="Ishii H."/>
            <person name="Satoh N."/>
            <person name="Nishiyama T."/>
            <person name="Hasebe M."/>
            <person name="Maruyama T."/>
            <person name="Minagawa J."/>
            <person name="Obokata J."/>
            <person name="Shigenobu S."/>
        </authorList>
    </citation>
    <scope>NUCLEOTIDE SEQUENCE [LARGE SCALE GENOMIC DNA]</scope>
</reference>
<organism evidence="1 2">
    <name type="scientific">Plakobranchus ocellatus</name>
    <dbReference type="NCBI Taxonomy" id="259542"/>
    <lineage>
        <taxon>Eukaryota</taxon>
        <taxon>Metazoa</taxon>
        <taxon>Spiralia</taxon>
        <taxon>Lophotrochozoa</taxon>
        <taxon>Mollusca</taxon>
        <taxon>Gastropoda</taxon>
        <taxon>Heterobranchia</taxon>
        <taxon>Euthyneura</taxon>
        <taxon>Panpulmonata</taxon>
        <taxon>Sacoglossa</taxon>
        <taxon>Placobranchoidea</taxon>
        <taxon>Plakobranchidae</taxon>
        <taxon>Plakobranchus</taxon>
    </lineage>
</organism>
<gene>
    <name evidence="1" type="ORF">PoB_005449200</name>
</gene>
<proteinExistence type="predicted"/>
<evidence type="ECO:0000313" key="1">
    <source>
        <dbReference type="EMBL" id="GFO27987.1"/>
    </source>
</evidence>
<dbReference type="AlphaFoldDB" id="A0AAV4C903"/>
<keyword evidence="2" id="KW-1185">Reference proteome</keyword>
<comment type="caution">
    <text evidence="1">The sequence shown here is derived from an EMBL/GenBank/DDBJ whole genome shotgun (WGS) entry which is preliminary data.</text>
</comment>
<dbReference type="InterPro" id="IPR043128">
    <property type="entry name" value="Rev_trsase/Diguanyl_cyclase"/>
</dbReference>
<dbReference type="Gene3D" id="3.30.70.270">
    <property type="match status" value="1"/>
</dbReference>